<feature type="transmembrane region" description="Helical" evidence="1">
    <location>
        <begin position="285"/>
        <end position="309"/>
    </location>
</feature>
<accession>A0A9W7C3Q7</accession>
<feature type="transmembrane region" description="Helical" evidence="1">
    <location>
        <begin position="112"/>
        <end position="133"/>
    </location>
</feature>
<feature type="transmembrane region" description="Helical" evidence="1">
    <location>
        <begin position="453"/>
        <end position="473"/>
    </location>
</feature>
<comment type="caution">
    <text evidence="2">The sequence shown here is derived from an EMBL/GenBank/DDBJ whole genome shotgun (WGS) entry which is preliminary data.</text>
</comment>
<dbReference type="EMBL" id="BRXX01000279">
    <property type="protein sequence ID" value="GMI02240.1"/>
    <property type="molecule type" value="Genomic_DNA"/>
</dbReference>
<feature type="transmembrane region" description="Helical" evidence="1">
    <location>
        <begin position="193"/>
        <end position="214"/>
    </location>
</feature>
<protein>
    <submittedName>
        <fullName evidence="2">Uncharacterized protein</fullName>
    </submittedName>
</protein>
<sequence length="550" mass="61673">MKDQTGCEVVTGYYNDGNEGQSIAIPNGVKKDILGMTLQTLDLEEGFWRKSPDSVEIYECLNSKHCKGGVNTTDLCSDGYSGPLCAVCASGYAAVGSQQQLTCETCSGISDFKIYVVFVGVALLFASIFYFIFRQSNESTQELIRSQSGSLAFCYGLRFPNFFNGFTNFFGSIFKMDLFSIAPLGCSTRTDHYTTLLVYTIVPLVLGIVLFVAWKRLEDRALNDDRSKKLRNKIAGIFLAMTFVVLPAVSVTIFSTFACQDFGDDYGKFMKVDYSIACDDGVEYWFFWLYAIAMIFVYPLGIPGLYTYLLRDKMEKLEAGQAKFEEEMGAKEALEKALEVRAEHEKTDPELRALTFLYESYEPRYWWFEVFETGRKLCLTGFLVFLTPRTATQIVMSMTISIMTTRVYSGAKPFTSDFNDRFAEVAMWQLFFTMFGALAIRVDLDGESLQDRWYFDMFLTLIQFLPLLIVVFMNDKIGATYSYDKETRASEWERLEGVVVQSDAIGIEEGVAGGEGGFEMRGLGRESVGFDGPAGGGRHVQIGVVRGEGG</sequence>
<dbReference type="AlphaFoldDB" id="A0A9W7C3Q7"/>
<evidence type="ECO:0000313" key="2">
    <source>
        <dbReference type="EMBL" id="GMI02240.1"/>
    </source>
</evidence>
<feature type="transmembrane region" description="Helical" evidence="1">
    <location>
        <begin position="422"/>
        <end position="441"/>
    </location>
</feature>
<evidence type="ECO:0000256" key="1">
    <source>
        <dbReference type="SAM" id="Phobius"/>
    </source>
</evidence>
<evidence type="ECO:0000313" key="3">
    <source>
        <dbReference type="Proteomes" id="UP001165160"/>
    </source>
</evidence>
<dbReference type="PANTHER" id="PTHR11319:SF35">
    <property type="entry name" value="OUTER MEMBRANE PROTEIN PMPC-RELATED"/>
    <property type="match status" value="1"/>
</dbReference>
<gene>
    <name evidence="2" type="ORF">TrVE_jg7892</name>
</gene>
<dbReference type="Proteomes" id="UP001165160">
    <property type="component" value="Unassembled WGS sequence"/>
</dbReference>
<keyword evidence="1" id="KW-0472">Membrane</keyword>
<keyword evidence="1" id="KW-0812">Transmembrane</keyword>
<keyword evidence="3" id="KW-1185">Reference proteome</keyword>
<organism evidence="2 3">
    <name type="scientific">Triparma verrucosa</name>
    <dbReference type="NCBI Taxonomy" id="1606542"/>
    <lineage>
        <taxon>Eukaryota</taxon>
        <taxon>Sar</taxon>
        <taxon>Stramenopiles</taxon>
        <taxon>Ochrophyta</taxon>
        <taxon>Bolidophyceae</taxon>
        <taxon>Parmales</taxon>
        <taxon>Triparmaceae</taxon>
        <taxon>Triparma</taxon>
    </lineage>
</organism>
<dbReference type="PANTHER" id="PTHR11319">
    <property type="entry name" value="G PROTEIN-COUPLED RECEPTOR-RELATED"/>
    <property type="match status" value="1"/>
</dbReference>
<keyword evidence="1" id="KW-1133">Transmembrane helix</keyword>
<reference evidence="3" key="1">
    <citation type="journal article" date="2023" name="Commun. Biol.">
        <title>Genome analysis of Parmales, the sister group of diatoms, reveals the evolutionary specialization of diatoms from phago-mixotrophs to photoautotrophs.</title>
        <authorList>
            <person name="Ban H."/>
            <person name="Sato S."/>
            <person name="Yoshikawa S."/>
            <person name="Yamada K."/>
            <person name="Nakamura Y."/>
            <person name="Ichinomiya M."/>
            <person name="Sato N."/>
            <person name="Blanc-Mathieu R."/>
            <person name="Endo H."/>
            <person name="Kuwata A."/>
            <person name="Ogata H."/>
        </authorList>
    </citation>
    <scope>NUCLEOTIDE SEQUENCE [LARGE SCALE GENOMIC DNA]</scope>
    <source>
        <strain evidence="3">NIES 3699</strain>
    </source>
</reference>
<name>A0A9W7C3Q7_9STRA</name>
<proteinExistence type="predicted"/>
<feature type="transmembrane region" description="Helical" evidence="1">
    <location>
        <begin position="234"/>
        <end position="258"/>
    </location>
</feature>